<dbReference type="InterPro" id="IPR025419">
    <property type="entry name" value="DUF4142"/>
</dbReference>
<keyword evidence="4" id="KW-1185">Reference proteome</keyword>
<accession>A0ABP7B7C3</accession>
<dbReference type="Gene3D" id="1.20.1260.10">
    <property type="match status" value="1"/>
</dbReference>
<reference evidence="4" key="1">
    <citation type="journal article" date="2019" name="Int. J. Syst. Evol. Microbiol.">
        <title>The Global Catalogue of Microorganisms (GCM) 10K type strain sequencing project: providing services to taxonomists for standard genome sequencing and annotation.</title>
        <authorList>
            <consortium name="The Broad Institute Genomics Platform"/>
            <consortium name="The Broad Institute Genome Sequencing Center for Infectious Disease"/>
            <person name="Wu L."/>
            <person name="Ma J."/>
        </authorList>
    </citation>
    <scope>NUCLEOTIDE SEQUENCE [LARGE SCALE GENOMIC DNA]</scope>
    <source>
        <strain evidence="4">JCM 16904</strain>
    </source>
</reference>
<proteinExistence type="predicted"/>
<evidence type="ECO:0000313" key="3">
    <source>
        <dbReference type="EMBL" id="GAA3651783.1"/>
    </source>
</evidence>
<dbReference type="PANTHER" id="PTHR38593:SF1">
    <property type="entry name" value="BLR2558 PROTEIN"/>
    <property type="match status" value="1"/>
</dbReference>
<gene>
    <name evidence="3" type="ORF">GCM10022224_013310</name>
</gene>
<protein>
    <recommendedName>
        <fullName evidence="2">DUF4142 domain-containing protein</fullName>
    </recommendedName>
</protein>
<comment type="caution">
    <text evidence="3">The sequence shown here is derived from an EMBL/GenBank/DDBJ whole genome shotgun (WGS) entry which is preliminary data.</text>
</comment>
<name>A0ABP7B7C3_9ACTN</name>
<feature type="domain" description="DUF4142" evidence="2">
    <location>
        <begin position="59"/>
        <end position="192"/>
    </location>
</feature>
<organism evidence="3 4">
    <name type="scientific">Nonomuraea antimicrobica</name>
    <dbReference type="NCBI Taxonomy" id="561173"/>
    <lineage>
        <taxon>Bacteria</taxon>
        <taxon>Bacillati</taxon>
        <taxon>Actinomycetota</taxon>
        <taxon>Actinomycetes</taxon>
        <taxon>Streptosporangiales</taxon>
        <taxon>Streptosporangiaceae</taxon>
        <taxon>Nonomuraea</taxon>
    </lineage>
</organism>
<dbReference type="InterPro" id="IPR012347">
    <property type="entry name" value="Ferritin-like"/>
</dbReference>
<dbReference type="Pfam" id="PF13628">
    <property type="entry name" value="DUF4142"/>
    <property type="match status" value="1"/>
</dbReference>
<evidence type="ECO:0000313" key="4">
    <source>
        <dbReference type="Proteomes" id="UP001500902"/>
    </source>
</evidence>
<dbReference type="Proteomes" id="UP001500902">
    <property type="component" value="Unassembled WGS sequence"/>
</dbReference>
<sequence>MWKLWHYVRGILMRTRLSLSLGVVTALIALPGCSGGAPADTAAVVAPTGAQPSEQPSEQDKAWMAVIHQGNLAEIGAGRLAREKGTTEPVRSVGELLVKDHTALDAKVTQAATQLGVQLPASMDAGQRKRLNKLEGATGKDLDRGFLSWMIEAHKEALTATEQEISKGSSETVKALAKEAAPSLQAHLDALEKAQKGD</sequence>
<feature type="signal peptide" evidence="1">
    <location>
        <begin position="1"/>
        <end position="39"/>
    </location>
</feature>
<evidence type="ECO:0000256" key="1">
    <source>
        <dbReference type="SAM" id="SignalP"/>
    </source>
</evidence>
<dbReference type="PANTHER" id="PTHR38593">
    <property type="entry name" value="BLR2558 PROTEIN"/>
    <property type="match status" value="1"/>
</dbReference>
<feature type="chain" id="PRO_5046574216" description="DUF4142 domain-containing protein" evidence="1">
    <location>
        <begin position="40"/>
        <end position="198"/>
    </location>
</feature>
<keyword evidence="1" id="KW-0732">Signal</keyword>
<evidence type="ECO:0000259" key="2">
    <source>
        <dbReference type="Pfam" id="PF13628"/>
    </source>
</evidence>
<dbReference type="EMBL" id="BAAAZP010000019">
    <property type="protein sequence ID" value="GAA3651783.1"/>
    <property type="molecule type" value="Genomic_DNA"/>
</dbReference>